<comment type="caution">
    <text evidence="4">The sequence shown here is derived from an EMBL/GenBank/DDBJ whole genome shotgun (WGS) entry which is preliminary data.</text>
</comment>
<reference evidence="4 5" key="1">
    <citation type="journal article" date="2015" name="Mol. Plant Microbe Interact.">
        <title>Genome, transcriptome, and functional analyses of Penicillium expansum provide new insights into secondary metabolism and pathogenicity.</title>
        <authorList>
            <person name="Ballester A.R."/>
            <person name="Marcet-Houben M."/>
            <person name="Levin E."/>
            <person name="Sela N."/>
            <person name="Selma-Lazaro C."/>
            <person name="Carmona L."/>
            <person name="Wisniewski M."/>
            <person name="Droby S."/>
            <person name="Gonzalez-Candelas L."/>
            <person name="Gabaldon T."/>
        </authorList>
    </citation>
    <scope>NUCLEOTIDE SEQUENCE [LARGE SCALE GENOMIC DNA]</scope>
    <source>
        <strain evidence="4 5">PHI-1</strain>
    </source>
</reference>
<dbReference type="PhylomeDB" id="A0A0A2L771"/>
<dbReference type="SUPFAM" id="SSF48403">
    <property type="entry name" value="Ankyrin repeat"/>
    <property type="match status" value="1"/>
</dbReference>
<dbReference type="Proteomes" id="UP000030104">
    <property type="component" value="Unassembled WGS sequence"/>
</dbReference>
<keyword evidence="1" id="KW-0677">Repeat</keyword>
<keyword evidence="2 3" id="KW-0040">ANK repeat</keyword>
<dbReference type="PROSITE" id="PS50088">
    <property type="entry name" value="ANK_REPEAT"/>
    <property type="match status" value="1"/>
</dbReference>
<dbReference type="Pfam" id="PF12796">
    <property type="entry name" value="Ank_2"/>
    <property type="match status" value="1"/>
</dbReference>
<evidence type="ECO:0000256" key="3">
    <source>
        <dbReference type="PROSITE-ProRule" id="PRU00023"/>
    </source>
</evidence>
<dbReference type="OrthoDB" id="426293at2759"/>
<name>A0A0A2L771_PENIT</name>
<accession>A0A0A2L771</accession>
<dbReference type="PANTHER" id="PTHR24198:SF165">
    <property type="entry name" value="ANKYRIN REPEAT-CONTAINING PROTEIN-RELATED"/>
    <property type="match status" value="1"/>
</dbReference>
<dbReference type="SMART" id="SM00248">
    <property type="entry name" value="ANK"/>
    <property type="match status" value="4"/>
</dbReference>
<gene>
    <name evidence="4" type="ORF">PITC_076570</name>
</gene>
<dbReference type="InterPro" id="IPR002110">
    <property type="entry name" value="Ankyrin_rpt"/>
</dbReference>
<evidence type="ECO:0000313" key="4">
    <source>
        <dbReference type="EMBL" id="KGO72480.1"/>
    </source>
</evidence>
<dbReference type="EMBL" id="JQGA01000881">
    <property type="protein sequence ID" value="KGO72480.1"/>
    <property type="molecule type" value="Genomic_DNA"/>
</dbReference>
<dbReference type="PANTHER" id="PTHR24198">
    <property type="entry name" value="ANKYRIN REPEAT AND PROTEIN KINASE DOMAIN-CONTAINING PROTEIN"/>
    <property type="match status" value="1"/>
</dbReference>
<sequence>MLDSLVSDDKFDILDLDTIMIDAIKLDDAQFAEALLSHGLPLHSDYVLEAAKWKAKNVLEALFKNGWNINKPISDAQPPVLGFVAQDQDMISWLLSHGADPNQKCQIDLTPLSYAVHYAPISNIKLFLGNGGDTQQGQLLFHALDREAEVIEVLTLLLKEGAPLNATMYQNHPFSWSLYAFMGLGTILHKATELGKVDIARFLVHEGVDLSIKDANGDTALDCARRLSKNEIVQLLED</sequence>
<feature type="repeat" description="ANK" evidence="3">
    <location>
        <begin position="186"/>
        <end position="215"/>
    </location>
</feature>
<dbReference type="InterPro" id="IPR036770">
    <property type="entry name" value="Ankyrin_rpt-contain_sf"/>
</dbReference>
<protein>
    <submittedName>
        <fullName evidence="4">Uncharacterized protein</fullName>
    </submittedName>
</protein>
<dbReference type="HOGENOM" id="CLU_064330_0_0_1"/>
<dbReference type="Gene3D" id="1.25.40.20">
    <property type="entry name" value="Ankyrin repeat-containing domain"/>
    <property type="match status" value="2"/>
</dbReference>
<evidence type="ECO:0000256" key="1">
    <source>
        <dbReference type="ARBA" id="ARBA00022737"/>
    </source>
</evidence>
<organism evidence="4 5">
    <name type="scientific">Penicillium italicum</name>
    <name type="common">Blue mold</name>
    <dbReference type="NCBI Taxonomy" id="40296"/>
    <lineage>
        <taxon>Eukaryota</taxon>
        <taxon>Fungi</taxon>
        <taxon>Dikarya</taxon>
        <taxon>Ascomycota</taxon>
        <taxon>Pezizomycotina</taxon>
        <taxon>Eurotiomycetes</taxon>
        <taxon>Eurotiomycetidae</taxon>
        <taxon>Eurotiales</taxon>
        <taxon>Aspergillaceae</taxon>
        <taxon>Penicillium</taxon>
    </lineage>
</organism>
<dbReference type="PROSITE" id="PS50297">
    <property type="entry name" value="ANK_REP_REGION"/>
    <property type="match status" value="1"/>
</dbReference>
<dbReference type="OMA" id="WAVERAP"/>
<evidence type="ECO:0000313" key="5">
    <source>
        <dbReference type="Proteomes" id="UP000030104"/>
    </source>
</evidence>
<evidence type="ECO:0000256" key="2">
    <source>
        <dbReference type="ARBA" id="ARBA00023043"/>
    </source>
</evidence>
<dbReference type="AlphaFoldDB" id="A0A0A2L771"/>
<proteinExistence type="predicted"/>
<keyword evidence="5" id="KW-1185">Reference proteome</keyword>
<dbReference type="STRING" id="40296.A0A0A2L771"/>